<dbReference type="PANTHER" id="PTHR30250">
    <property type="entry name" value="PST FAMILY PREDICTED COLANIC ACID TRANSPORTER"/>
    <property type="match status" value="1"/>
</dbReference>
<gene>
    <name evidence="7" type="ORF">JOE66_002932</name>
</gene>
<dbReference type="PANTHER" id="PTHR30250:SF11">
    <property type="entry name" value="O-ANTIGEN TRANSPORTER-RELATED"/>
    <property type="match status" value="1"/>
</dbReference>
<comment type="caution">
    <text evidence="7">The sequence shown here is derived from an EMBL/GenBank/DDBJ whole genome shotgun (WGS) entry which is preliminary data.</text>
</comment>
<feature type="transmembrane region" description="Helical" evidence="6">
    <location>
        <begin position="143"/>
        <end position="165"/>
    </location>
</feature>
<sequence>MPRAAALRTLVVGLAAVIAGFGSYVLLIFVSQGTSTADYADFAVFWSLTVTVGLGFFYPVEQETARSIAGVSDGRGGLVRFVFLCAFVIAVATGLVALLLLTPAAGGYLGSGGLVLALVLSFFGYAVQFPVRGMMSGSRRTTSYSAIIALEGALRVVLPAIILAAGIAGSFSFALVVPVAAAVSVLPAVLSRDRSWLAFDRIRTGLYAGRLARLIVAALSIQLILNSGTLIARFVGGESGAALTGQILVCITIARIPVFGYQVLQILYLPRLAREWQLHQLSAARRTVLVAVGVSVAAGVAIVVGMVLLGPWVIGLLFGADRVLSEGGIALVSLGVAVFLIALIMSDGTLAMGRHTVVIRSWVIAAAAAVAPVLVIADPLLRVTSPLIVGSSVALIQLGASMVQAMKSERDVTSRDAVTS</sequence>
<accession>A0ABS2L883</accession>
<dbReference type="RefSeq" id="WP_205110632.1">
    <property type="nucleotide sequence ID" value="NZ_BAAAHT010000014.1"/>
</dbReference>
<feature type="transmembrane region" description="Helical" evidence="6">
    <location>
        <begin position="108"/>
        <end position="131"/>
    </location>
</feature>
<evidence type="ECO:0000256" key="6">
    <source>
        <dbReference type="SAM" id="Phobius"/>
    </source>
</evidence>
<feature type="transmembrane region" description="Helical" evidence="6">
    <location>
        <begin position="383"/>
        <end position="405"/>
    </location>
</feature>
<evidence type="ECO:0000313" key="8">
    <source>
        <dbReference type="Proteomes" id="UP000776164"/>
    </source>
</evidence>
<feature type="transmembrane region" description="Helical" evidence="6">
    <location>
        <begin position="7"/>
        <end position="30"/>
    </location>
</feature>
<feature type="transmembrane region" description="Helical" evidence="6">
    <location>
        <begin position="288"/>
        <end position="315"/>
    </location>
</feature>
<feature type="transmembrane region" description="Helical" evidence="6">
    <location>
        <begin position="211"/>
        <end position="235"/>
    </location>
</feature>
<evidence type="ECO:0000256" key="3">
    <source>
        <dbReference type="ARBA" id="ARBA00022692"/>
    </source>
</evidence>
<feature type="transmembrane region" description="Helical" evidence="6">
    <location>
        <begin position="171"/>
        <end position="190"/>
    </location>
</feature>
<dbReference type="InterPro" id="IPR050833">
    <property type="entry name" value="Poly_Biosynth_Transport"/>
</dbReference>
<feature type="transmembrane region" description="Helical" evidence="6">
    <location>
        <begin position="327"/>
        <end position="345"/>
    </location>
</feature>
<organism evidence="7 8">
    <name type="scientific">Subtercola frigoramans</name>
    <dbReference type="NCBI Taxonomy" id="120298"/>
    <lineage>
        <taxon>Bacteria</taxon>
        <taxon>Bacillati</taxon>
        <taxon>Actinomycetota</taxon>
        <taxon>Actinomycetes</taxon>
        <taxon>Micrococcales</taxon>
        <taxon>Microbacteriaceae</taxon>
        <taxon>Subtercola</taxon>
    </lineage>
</organism>
<dbReference type="Proteomes" id="UP000776164">
    <property type="component" value="Unassembled WGS sequence"/>
</dbReference>
<evidence type="ECO:0000256" key="2">
    <source>
        <dbReference type="ARBA" id="ARBA00022475"/>
    </source>
</evidence>
<evidence type="ECO:0000256" key="1">
    <source>
        <dbReference type="ARBA" id="ARBA00004651"/>
    </source>
</evidence>
<keyword evidence="4 6" id="KW-1133">Transmembrane helix</keyword>
<dbReference type="EMBL" id="JAFBBU010000001">
    <property type="protein sequence ID" value="MBM7473298.1"/>
    <property type="molecule type" value="Genomic_DNA"/>
</dbReference>
<protein>
    <submittedName>
        <fullName evidence="7">O-antigen/teichoic acid export membrane protein</fullName>
    </submittedName>
</protein>
<keyword evidence="3 6" id="KW-0812">Transmembrane</keyword>
<feature type="transmembrane region" description="Helical" evidence="6">
    <location>
        <begin position="81"/>
        <end position="102"/>
    </location>
</feature>
<comment type="subcellular location">
    <subcellularLocation>
        <location evidence="1">Cell membrane</location>
        <topology evidence="1">Multi-pass membrane protein</topology>
    </subcellularLocation>
</comment>
<proteinExistence type="predicted"/>
<keyword evidence="5 6" id="KW-0472">Membrane</keyword>
<feature type="transmembrane region" description="Helical" evidence="6">
    <location>
        <begin position="357"/>
        <end position="377"/>
    </location>
</feature>
<name>A0ABS2L883_9MICO</name>
<keyword evidence="2" id="KW-1003">Cell membrane</keyword>
<feature type="transmembrane region" description="Helical" evidence="6">
    <location>
        <begin position="42"/>
        <end position="60"/>
    </location>
</feature>
<feature type="transmembrane region" description="Helical" evidence="6">
    <location>
        <begin position="241"/>
        <end position="267"/>
    </location>
</feature>
<keyword evidence="8" id="KW-1185">Reference proteome</keyword>
<evidence type="ECO:0000313" key="7">
    <source>
        <dbReference type="EMBL" id="MBM7473298.1"/>
    </source>
</evidence>
<evidence type="ECO:0000256" key="4">
    <source>
        <dbReference type="ARBA" id="ARBA00022989"/>
    </source>
</evidence>
<reference evidence="7 8" key="1">
    <citation type="submission" date="2021-01" db="EMBL/GenBank/DDBJ databases">
        <title>Sequencing the genomes of 1000 actinobacteria strains.</title>
        <authorList>
            <person name="Klenk H.-P."/>
        </authorList>
    </citation>
    <scope>NUCLEOTIDE SEQUENCE [LARGE SCALE GENOMIC DNA]</scope>
    <source>
        <strain evidence="7 8">DSM 13057</strain>
    </source>
</reference>
<evidence type="ECO:0000256" key="5">
    <source>
        <dbReference type="ARBA" id="ARBA00023136"/>
    </source>
</evidence>